<dbReference type="InterPro" id="IPR007235">
    <property type="entry name" value="Glyco_trans_28_C"/>
</dbReference>
<reference evidence="2 3" key="1">
    <citation type="submission" date="2020-08" db="EMBL/GenBank/DDBJ databases">
        <title>Genomic Encyclopedia of Type Strains, Phase IV (KMG-IV): sequencing the most valuable type-strain genomes for metagenomic binning, comparative biology and taxonomic classification.</title>
        <authorList>
            <person name="Goeker M."/>
        </authorList>
    </citation>
    <scope>NUCLEOTIDE SEQUENCE [LARGE SCALE GENOMIC DNA]</scope>
    <source>
        <strain evidence="2 3">DSM 26189</strain>
    </source>
</reference>
<accession>A0A7W6FNS3</accession>
<proteinExistence type="predicted"/>
<feature type="domain" description="Glycosyl transferase family 28 C-terminal" evidence="1">
    <location>
        <begin position="1"/>
        <end position="102"/>
    </location>
</feature>
<dbReference type="SUPFAM" id="SSF53756">
    <property type="entry name" value="UDP-Glycosyltransferase/glycogen phosphorylase"/>
    <property type="match status" value="1"/>
</dbReference>
<gene>
    <name evidence="2" type="ORF">GGR43_000538</name>
</gene>
<name>A0A7W6FNS3_9SPHN</name>
<dbReference type="Proteomes" id="UP000571950">
    <property type="component" value="Unassembled WGS sequence"/>
</dbReference>
<evidence type="ECO:0000313" key="2">
    <source>
        <dbReference type="EMBL" id="MBB3924837.1"/>
    </source>
</evidence>
<dbReference type="RefSeq" id="WP_188070416.1">
    <property type="nucleotide sequence ID" value="NZ_BSPS01000120.1"/>
</dbReference>
<sequence>MILVTVGTQLPFDRLIRIVDALAAETDEPFVAQIGDGSYRPAHMEWHRFIEPVRFDRLLTDTRLIISHAGIGTVLNARKTGKPVILFPRRAELGEHRNDHQMATIGSLEGRRGVYVAQDAAEISAYLKQDLARPEGDAVLAAHQDLLDRVAGHIRLLGQRGR</sequence>
<keyword evidence="3" id="KW-1185">Reference proteome</keyword>
<organism evidence="2 3">
    <name type="scientific">Sphingobium jiangsuense</name>
    <dbReference type="NCBI Taxonomy" id="870476"/>
    <lineage>
        <taxon>Bacteria</taxon>
        <taxon>Pseudomonadati</taxon>
        <taxon>Pseudomonadota</taxon>
        <taxon>Alphaproteobacteria</taxon>
        <taxon>Sphingomonadales</taxon>
        <taxon>Sphingomonadaceae</taxon>
        <taxon>Sphingobium</taxon>
    </lineage>
</organism>
<dbReference type="Pfam" id="PF04101">
    <property type="entry name" value="Glyco_tran_28_C"/>
    <property type="match status" value="1"/>
</dbReference>
<dbReference type="Gene3D" id="3.40.50.2000">
    <property type="entry name" value="Glycogen Phosphorylase B"/>
    <property type="match status" value="1"/>
</dbReference>
<comment type="caution">
    <text evidence="2">The sequence shown here is derived from an EMBL/GenBank/DDBJ whole genome shotgun (WGS) entry which is preliminary data.</text>
</comment>
<evidence type="ECO:0000259" key="1">
    <source>
        <dbReference type="Pfam" id="PF04101"/>
    </source>
</evidence>
<dbReference type="EMBL" id="JACIDT010000002">
    <property type="protein sequence ID" value="MBB3924837.1"/>
    <property type="molecule type" value="Genomic_DNA"/>
</dbReference>
<dbReference type="AlphaFoldDB" id="A0A7W6FNS3"/>
<dbReference type="GO" id="GO:0016758">
    <property type="term" value="F:hexosyltransferase activity"/>
    <property type="evidence" value="ECO:0007669"/>
    <property type="project" value="InterPro"/>
</dbReference>
<keyword evidence="2" id="KW-0808">Transferase</keyword>
<protein>
    <submittedName>
        <fullName evidence="2">UDP-N-acetylglucosamine transferase subunit ALG13</fullName>
    </submittedName>
</protein>
<evidence type="ECO:0000313" key="3">
    <source>
        <dbReference type="Proteomes" id="UP000571950"/>
    </source>
</evidence>